<keyword evidence="8 10" id="KW-0460">Magnesium</keyword>
<evidence type="ECO:0000256" key="3">
    <source>
        <dbReference type="ARBA" id="ARBA00005842"/>
    </source>
</evidence>
<feature type="region of interest" description="Interaction with substrate tRNA" evidence="10">
    <location>
        <begin position="56"/>
        <end position="59"/>
    </location>
</feature>
<dbReference type="InterPro" id="IPR039657">
    <property type="entry name" value="Dimethylallyltransferase"/>
</dbReference>
<evidence type="ECO:0000256" key="6">
    <source>
        <dbReference type="ARBA" id="ARBA00022741"/>
    </source>
</evidence>
<dbReference type="Gene3D" id="3.40.50.300">
    <property type="entry name" value="P-loop containing nucleotide triphosphate hydrolases"/>
    <property type="match status" value="1"/>
</dbReference>
<keyword evidence="5 10" id="KW-0819">tRNA processing</keyword>
<protein>
    <recommendedName>
        <fullName evidence="10">tRNA dimethylallyltransferase</fullName>
        <ecNumber evidence="10">2.5.1.75</ecNumber>
    </recommendedName>
    <alternativeName>
        <fullName evidence="10">Dimethylallyl diphosphate:tRNA dimethylallyltransferase</fullName>
        <shortName evidence="10">DMAPP:tRNA dimethylallyltransferase</shortName>
        <shortName evidence="10">DMATase</shortName>
    </alternativeName>
    <alternativeName>
        <fullName evidence="10">Isopentenyl-diphosphate:tRNA isopentenyltransferase</fullName>
        <shortName evidence="10">IPP transferase</shortName>
        <shortName evidence="10">IPPT</shortName>
        <shortName evidence="10">IPTase</shortName>
    </alternativeName>
</protein>
<evidence type="ECO:0000256" key="11">
    <source>
        <dbReference type="RuleBase" id="RU003783"/>
    </source>
</evidence>
<feature type="binding site" evidence="10">
    <location>
        <begin position="31"/>
        <end position="38"/>
    </location>
    <ligand>
        <name>ATP</name>
        <dbReference type="ChEBI" id="CHEBI:30616"/>
    </ligand>
</feature>
<dbReference type="Proteomes" id="UP000230553">
    <property type="component" value="Unassembled WGS sequence"/>
</dbReference>
<dbReference type="PANTHER" id="PTHR11088">
    <property type="entry name" value="TRNA DIMETHYLALLYLTRANSFERASE"/>
    <property type="match status" value="1"/>
</dbReference>
<evidence type="ECO:0000256" key="9">
    <source>
        <dbReference type="ARBA" id="ARBA00049563"/>
    </source>
</evidence>
<gene>
    <name evidence="10" type="primary">miaA</name>
    <name evidence="14" type="ORF">COY31_00640</name>
</gene>
<name>A0A2M7TH00_9BACT</name>
<dbReference type="GO" id="GO:0052381">
    <property type="term" value="F:tRNA dimethylallyltransferase activity"/>
    <property type="evidence" value="ECO:0007669"/>
    <property type="project" value="UniProtKB-UniRule"/>
</dbReference>
<comment type="function">
    <text evidence="2 10 12">Catalyzes the transfer of a dimethylallyl group onto the adenine at position 37 in tRNAs that read codons beginning with uridine, leading to the formation of N6-(dimethylallyl)adenosine (i(6)A).</text>
</comment>
<comment type="catalytic activity">
    <reaction evidence="9 10 11">
        <text>adenosine(37) in tRNA + dimethylallyl diphosphate = N(6)-dimethylallyladenosine(37) in tRNA + diphosphate</text>
        <dbReference type="Rhea" id="RHEA:26482"/>
        <dbReference type="Rhea" id="RHEA-COMP:10162"/>
        <dbReference type="Rhea" id="RHEA-COMP:10375"/>
        <dbReference type="ChEBI" id="CHEBI:33019"/>
        <dbReference type="ChEBI" id="CHEBI:57623"/>
        <dbReference type="ChEBI" id="CHEBI:74411"/>
        <dbReference type="ChEBI" id="CHEBI:74415"/>
        <dbReference type="EC" id="2.5.1.75"/>
    </reaction>
</comment>
<comment type="subunit">
    <text evidence="10">Monomer.</text>
</comment>
<dbReference type="EC" id="2.5.1.75" evidence="10"/>
<comment type="caution">
    <text evidence="10">Lacks conserved residue(s) required for the propagation of feature annotation.</text>
</comment>
<reference evidence="15" key="1">
    <citation type="submission" date="2017-09" db="EMBL/GenBank/DDBJ databases">
        <title>Depth-based differentiation of microbial function through sediment-hosted aquifers and enrichment of novel symbionts in the deep terrestrial subsurface.</title>
        <authorList>
            <person name="Probst A.J."/>
            <person name="Ladd B."/>
            <person name="Jarett J.K."/>
            <person name="Geller-Mcgrath D.E."/>
            <person name="Sieber C.M.K."/>
            <person name="Emerson J.B."/>
            <person name="Anantharaman K."/>
            <person name="Thomas B.C."/>
            <person name="Malmstrom R."/>
            <person name="Stieglmeier M."/>
            <person name="Klingl A."/>
            <person name="Woyke T."/>
            <person name="Ryan C.M."/>
            <person name="Banfield J.F."/>
        </authorList>
    </citation>
    <scope>NUCLEOTIDE SEQUENCE [LARGE SCALE GENOMIC DNA]</scope>
</reference>
<evidence type="ECO:0000256" key="10">
    <source>
        <dbReference type="HAMAP-Rule" id="MF_00185"/>
    </source>
</evidence>
<comment type="cofactor">
    <cofactor evidence="1 10">
        <name>Mg(2+)</name>
        <dbReference type="ChEBI" id="CHEBI:18420"/>
    </cofactor>
</comment>
<dbReference type="NCBIfam" id="TIGR00174">
    <property type="entry name" value="miaA"/>
    <property type="match status" value="1"/>
</dbReference>
<evidence type="ECO:0000256" key="12">
    <source>
        <dbReference type="RuleBase" id="RU003784"/>
    </source>
</evidence>
<sequence>MKSLKKKSPRKRFREEMINNLSKPEIIIILGPTASGKSELAVRLAKKFNGEVISADSRQIYRGLDIGSGKVPRDKKTPKSYILNSKFYFYKGVPHYLLDVASPKKTFSVSQYQKLAGKAIKKILKRGKIPIICGGTGFYIDALVYGYKLPEVPPQPKLRKELGKKSADTLFKQLKKLDPVRAKNIDKFNKRRLIRALEIILITKKPVPTLSTFLEESRQNYDVLFIGIKKPQEELKKLIAKRLKKRLKQGMLKEVKNLHNSGVSWKKLESFGLEYRWLARYLITIASNSRNNKNSRVIREIYNEMVSLLQKDIEHYAKRQMTWFRKNKDINWVENYKQAKKLIDEFINE</sequence>
<feature type="site" description="Interaction with substrate tRNA" evidence="10">
    <location>
        <position position="159"/>
    </location>
</feature>
<dbReference type="GO" id="GO:0005524">
    <property type="term" value="F:ATP binding"/>
    <property type="evidence" value="ECO:0007669"/>
    <property type="project" value="UniProtKB-UniRule"/>
</dbReference>
<keyword evidence="7 10" id="KW-0067">ATP-binding</keyword>
<keyword evidence="4 10" id="KW-0808">Transferase</keyword>
<evidence type="ECO:0000256" key="7">
    <source>
        <dbReference type="ARBA" id="ARBA00022840"/>
    </source>
</evidence>
<dbReference type="Pfam" id="PF01715">
    <property type="entry name" value="IPPT"/>
    <property type="match status" value="1"/>
</dbReference>
<accession>A0A2M7TH00</accession>
<dbReference type="AlphaFoldDB" id="A0A2M7TH00"/>
<comment type="similarity">
    <text evidence="3 10 13">Belongs to the IPP transferase family.</text>
</comment>
<proteinExistence type="inferred from homology"/>
<dbReference type="EMBL" id="PFNM01000010">
    <property type="protein sequence ID" value="PIZ45339.1"/>
    <property type="molecule type" value="Genomic_DNA"/>
</dbReference>
<evidence type="ECO:0000256" key="5">
    <source>
        <dbReference type="ARBA" id="ARBA00022694"/>
    </source>
</evidence>
<evidence type="ECO:0000256" key="8">
    <source>
        <dbReference type="ARBA" id="ARBA00022842"/>
    </source>
</evidence>
<dbReference type="GO" id="GO:0006400">
    <property type="term" value="P:tRNA modification"/>
    <property type="evidence" value="ECO:0007669"/>
    <property type="project" value="TreeGrafter"/>
</dbReference>
<feature type="site" description="Interaction with substrate tRNA" evidence="10">
    <location>
        <position position="136"/>
    </location>
</feature>
<evidence type="ECO:0000313" key="15">
    <source>
        <dbReference type="Proteomes" id="UP000230553"/>
    </source>
</evidence>
<organism evidence="14 15">
    <name type="scientific">Candidatus Wolfebacteria bacterium CG_4_10_14_0_2_um_filter_39_18</name>
    <dbReference type="NCBI Taxonomy" id="1975061"/>
    <lineage>
        <taxon>Bacteria</taxon>
        <taxon>Candidatus Wolfeibacteriota</taxon>
    </lineage>
</organism>
<keyword evidence="6 10" id="KW-0547">Nucleotide-binding</keyword>
<evidence type="ECO:0000256" key="2">
    <source>
        <dbReference type="ARBA" id="ARBA00003213"/>
    </source>
</evidence>
<dbReference type="InterPro" id="IPR018022">
    <property type="entry name" value="IPT"/>
</dbReference>
<dbReference type="PANTHER" id="PTHR11088:SF60">
    <property type="entry name" value="TRNA DIMETHYLALLYLTRANSFERASE"/>
    <property type="match status" value="1"/>
</dbReference>
<evidence type="ECO:0000313" key="14">
    <source>
        <dbReference type="EMBL" id="PIZ45339.1"/>
    </source>
</evidence>
<evidence type="ECO:0000256" key="13">
    <source>
        <dbReference type="RuleBase" id="RU003785"/>
    </source>
</evidence>
<dbReference type="SUPFAM" id="SSF52540">
    <property type="entry name" value="P-loop containing nucleoside triphosphate hydrolases"/>
    <property type="match status" value="2"/>
</dbReference>
<dbReference type="HAMAP" id="MF_00185">
    <property type="entry name" value="IPP_trans"/>
    <property type="match status" value="1"/>
</dbReference>
<comment type="caution">
    <text evidence="14">The sequence shown here is derived from an EMBL/GenBank/DDBJ whole genome shotgun (WGS) entry which is preliminary data.</text>
</comment>
<dbReference type="Gene3D" id="1.10.20.140">
    <property type="match status" value="1"/>
</dbReference>
<evidence type="ECO:0000256" key="1">
    <source>
        <dbReference type="ARBA" id="ARBA00001946"/>
    </source>
</evidence>
<feature type="binding site" evidence="10">
    <location>
        <begin position="33"/>
        <end position="38"/>
    </location>
    <ligand>
        <name>substrate</name>
    </ligand>
</feature>
<dbReference type="InterPro" id="IPR027417">
    <property type="entry name" value="P-loop_NTPase"/>
</dbReference>
<evidence type="ECO:0000256" key="4">
    <source>
        <dbReference type="ARBA" id="ARBA00022679"/>
    </source>
</evidence>